<reference evidence="1" key="1">
    <citation type="submission" date="2021-06" db="EMBL/GenBank/DDBJ databases">
        <authorList>
            <person name="Ellington A.J."/>
            <person name="Bryan N.C."/>
            <person name="Christner B.C."/>
            <person name="Reisch C.R."/>
        </authorList>
    </citation>
    <scope>NUCLEOTIDE SEQUENCE</scope>
    <source>
        <strain evidence="1">L6-1</strain>
    </source>
</reference>
<dbReference type="EMBL" id="CP076544">
    <property type="protein sequence ID" value="QWS33889.1"/>
    <property type="molecule type" value="Genomic_DNA"/>
</dbReference>
<evidence type="ECO:0000313" key="2">
    <source>
        <dbReference type="Proteomes" id="UP000681794"/>
    </source>
</evidence>
<evidence type="ECO:0000313" key="1">
    <source>
        <dbReference type="EMBL" id="QWS33889.1"/>
    </source>
</evidence>
<dbReference type="Proteomes" id="UP000681794">
    <property type="component" value="Chromosome"/>
</dbReference>
<accession>A0ACD1E4R5</accession>
<organism evidence="1 2">
    <name type="scientific">Curtobacterium aetherium</name>
    <dbReference type="NCBI Taxonomy" id="2841594"/>
    <lineage>
        <taxon>Bacteria</taxon>
        <taxon>Bacillati</taxon>
        <taxon>Actinomycetota</taxon>
        <taxon>Actinomycetes</taxon>
        <taxon>Micrococcales</taxon>
        <taxon>Microbacteriaceae</taxon>
        <taxon>Curtobacterium</taxon>
    </lineage>
</organism>
<protein>
    <submittedName>
        <fullName evidence="1">Uncharacterized protein</fullName>
    </submittedName>
</protein>
<name>A0ACD1E4R5_9MICO</name>
<keyword evidence="2" id="KW-1185">Reference proteome</keyword>
<gene>
    <name evidence="1" type="ORF">KM842_01360</name>
</gene>
<proteinExistence type="predicted"/>
<sequence length="101" mass="10550">MNDIVTHTGTLVGLRTGTTTAEGPDGARVGVLLELCSEDSAGVRRPWELLVTPAQAAALVEAERTEPGVLVRFAGKRLGDHAGVPLIRVGRIAVLVPEPTC</sequence>